<comment type="similarity">
    <text evidence="1">In the N-terminal section; belongs to the MIP18 family.</text>
</comment>
<dbReference type="InterPro" id="IPR027417">
    <property type="entry name" value="P-loop_NTPase"/>
</dbReference>
<keyword evidence="5 8" id="KW-0067">ATP-binding</keyword>
<dbReference type="PANTHER" id="PTHR42961">
    <property type="entry name" value="IRON-SULFUR PROTEIN NUBPL"/>
    <property type="match status" value="1"/>
</dbReference>
<keyword evidence="4 8" id="KW-0547">Nucleotide-binding</keyword>
<proteinExistence type="inferred from homology"/>
<dbReference type="RefSeq" id="WP_207071024.1">
    <property type="nucleotide sequence ID" value="NZ_JAFLND010000002.1"/>
</dbReference>
<comment type="function">
    <text evidence="8">Binds and transfers iron-sulfur (Fe-S) clusters to target apoproteins. Can hydrolyze ATP.</text>
</comment>
<evidence type="ECO:0000256" key="2">
    <source>
        <dbReference type="ARBA" id="ARBA00008205"/>
    </source>
</evidence>
<comment type="caution">
    <text evidence="10">The sequence shown here is derived from an EMBL/GenBank/DDBJ whole genome shotgun (WGS) entry which is preliminary data.</text>
</comment>
<keyword evidence="11" id="KW-1185">Reference proteome</keyword>
<name>A0ABS3EWG4_9FLAO</name>
<comment type="similarity">
    <text evidence="8">Belongs to the Mrp/NBP35 ATP-binding proteins family.</text>
</comment>
<sequence length="379" mass="40923">MKLKKTDILKALEKISAPGEGQNLVESGAVTNVQVFGDEVEVDVTIKNPSLQAKKKTEVEILKCIHREVYEKAKIKVNLKVDAPEKPKVNQIKGNPIPGIQNIIAVASGKGGVGKSTVTANLAVTLAKMGFKVGLLDTDIYGPSMPIMFDVATEKPLSINVDGKAKMKPIENYGVKLLSIGFFTEPNQAVIWRGPMAAKALNQMIFDAHWGELDFLLLDLPPGTGDIHLSIMQSLPVTGAVVVSTPQEIALADARKGVAMFQQEAINVPVLGIVENMAYFTPAELPDNKYYIFGENGAKNLSEDLEVPFLGQIPLVQSIREAGDVGRPAALQTATPTEEAFEELTKNVVQELVRRNTDLPPTEAIKITTMAGCSAVKKK</sequence>
<feature type="domain" description="MIP18 family-like" evidence="9">
    <location>
        <begin position="5"/>
        <end position="53"/>
    </location>
</feature>
<gene>
    <name evidence="10" type="ORF">J0X13_08485</name>
</gene>
<comment type="similarity">
    <text evidence="2">In the C-terminal section; belongs to the Mrp/NBP35 ATP-binding proteins family.</text>
</comment>
<evidence type="ECO:0000256" key="5">
    <source>
        <dbReference type="ARBA" id="ARBA00022840"/>
    </source>
</evidence>
<dbReference type="PROSITE" id="PS01215">
    <property type="entry name" value="MRP"/>
    <property type="match status" value="1"/>
</dbReference>
<feature type="binding site" evidence="8">
    <location>
        <begin position="109"/>
        <end position="116"/>
    </location>
    <ligand>
        <name>ATP</name>
        <dbReference type="ChEBI" id="CHEBI:30616"/>
    </ligand>
</feature>
<evidence type="ECO:0000256" key="1">
    <source>
        <dbReference type="ARBA" id="ARBA00007352"/>
    </source>
</evidence>
<keyword evidence="7 8" id="KW-0411">Iron-sulfur</keyword>
<keyword evidence="8" id="KW-0378">Hydrolase</keyword>
<evidence type="ECO:0000259" key="9">
    <source>
        <dbReference type="Pfam" id="PF01883"/>
    </source>
</evidence>
<dbReference type="Gene3D" id="3.30.300.130">
    <property type="entry name" value="Fe-S cluster assembly (FSCA)"/>
    <property type="match status" value="1"/>
</dbReference>
<dbReference type="Pfam" id="PF01883">
    <property type="entry name" value="FeS_assembly_P"/>
    <property type="match status" value="1"/>
</dbReference>
<accession>A0ABS3EWG4</accession>
<evidence type="ECO:0000256" key="7">
    <source>
        <dbReference type="ARBA" id="ARBA00023014"/>
    </source>
</evidence>
<keyword evidence="3 8" id="KW-0479">Metal-binding</keyword>
<organism evidence="10 11">
    <name type="scientific">[Muricauda] lutisoli</name>
    <dbReference type="NCBI Taxonomy" id="2816035"/>
    <lineage>
        <taxon>Bacteria</taxon>
        <taxon>Pseudomonadati</taxon>
        <taxon>Bacteroidota</taxon>
        <taxon>Flavobacteriia</taxon>
        <taxon>Flavobacteriales</taxon>
        <taxon>Flavobacteriaceae</taxon>
        <taxon>Allomuricauda</taxon>
    </lineage>
</organism>
<dbReference type="InterPro" id="IPR033756">
    <property type="entry name" value="YlxH/NBP35"/>
</dbReference>
<dbReference type="InterPro" id="IPR000808">
    <property type="entry name" value="Mrp-like_CS"/>
</dbReference>
<dbReference type="SUPFAM" id="SSF52540">
    <property type="entry name" value="P-loop containing nucleoside triphosphate hydrolases"/>
    <property type="match status" value="1"/>
</dbReference>
<comment type="subunit">
    <text evidence="8">Homodimer.</text>
</comment>
<dbReference type="InterPro" id="IPR044304">
    <property type="entry name" value="NUBPL-like"/>
</dbReference>
<evidence type="ECO:0000313" key="10">
    <source>
        <dbReference type="EMBL" id="MBO0330585.1"/>
    </source>
</evidence>
<dbReference type="SUPFAM" id="SSF117916">
    <property type="entry name" value="Fe-S cluster assembly (FSCA) domain-like"/>
    <property type="match status" value="1"/>
</dbReference>
<dbReference type="Gene3D" id="3.40.50.300">
    <property type="entry name" value="P-loop containing nucleotide triphosphate hydrolases"/>
    <property type="match status" value="1"/>
</dbReference>
<evidence type="ECO:0000256" key="3">
    <source>
        <dbReference type="ARBA" id="ARBA00022723"/>
    </source>
</evidence>
<evidence type="ECO:0000256" key="4">
    <source>
        <dbReference type="ARBA" id="ARBA00022741"/>
    </source>
</evidence>
<reference evidence="10 11" key="1">
    <citation type="submission" date="2021-03" db="EMBL/GenBank/DDBJ databases">
        <title>Muricauda sp. CAU 1631 isolated from Incheon.</title>
        <authorList>
            <person name="Kim W."/>
        </authorList>
    </citation>
    <scope>NUCLEOTIDE SEQUENCE [LARGE SCALE GENOMIC DNA]</scope>
    <source>
        <strain evidence="10 11">CAU 1631</strain>
    </source>
</reference>
<evidence type="ECO:0000313" key="11">
    <source>
        <dbReference type="Proteomes" id="UP000664163"/>
    </source>
</evidence>
<dbReference type="InterPro" id="IPR019591">
    <property type="entry name" value="Mrp/NBP35_ATP-bd"/>
</dbReference>
<dbReference type="GO" id="GO:0005524">
    <property type="term" value="F:ATP binding"/>
    <property type="evidence" value="ECO:0007669"/>
    <property type="project" value="UniProtKB-KW"/>
</dbReference>
<dbReference type="HAMAP" id="MF_02040">
    <property type="entry name" value="Mrp_NBP35"/>
    <property type="match status" value="1"/>
</dbReference>
<keyword evidence="6 8" id="KW-0408">Iron</keyword>
<dbReference type="InterPro" id="IPR034904">
    <property type="entry name" value="FSCA_dom_sf"/>
</dbReference>
<dbReference type="PANTHER" id="PTHR42961:SF2">
    <property type="entry name" value="IRON-SULFUR PROTEIN NUBPL"/>
    <property type="match status" value="1"/>
</dbReference>
<dbReference type="Pfam" id="PF10609">
    <property type="entry name" value="ParA"/>
    <property type="match status" value="1"/>
</dbReference>
<evidence type="ECO:0000256" key="6">
    <source>
        <dbReference type="ARBA" id="ARBA00023004"/>
    </source>
</evidence>
<dbReference type="EMBL" id="JAFLND010000002">
    <property type="protein sequence ID" value="MBO0330585.1"/>
    <property type="molecule type" value="Genomic_DNA"/>
</dbReference>
<protein>
    <recommendedName>
        <fullName evidence="8">Iron-sulfur cluster carrier protein</fullName>
    </recommendedName>
</protein>
<evidence type="ECO:0000256" key="8">
    <source>
        <dbReference type="HAMAP-Rule" id="MF_02040"/>
    </source>
</evidence>
<dbReference type="Proteomes" id="UP000664163">
    <property type="component" value="Unassembled WGS sequence"/>
</dbReference>
<dbReference type="CDD" id="cd02037">
    <property type="entry name" value="Mrp_NBP35"/>
    <property type="match status" value="1"/>
</dbReference>
<dbReference type="InterPro" id="IPR002744">
    <property type="entry name" value="MIP18-like"/>
</dbReference>